<dbReference type="RefSeq" id="WP_006227817.1">
    <property type="nucleotide sequence ID" value="NZ_ALJE01000057.1"/>
</dbReference>
<dbReference type="GO" id="GO:0005829">
    <property type="term" value="C:cytosol"/>
    <property type="evidence" value="ECO:0007669"/>
    <property type="project" value="TreeGrafter"/>
</dbReference>
<gene>
    <name evidence="2" type="ORF">N5K24_19080</name>
</gene>
<dbReference type="PROSITE" id="PS51273">
    <property type="entry name" value="GATASE_TYPE_1"/>
    <property type="match status" value="1"/>
</dbReference>
<dbReference type="InterPro" id="IPR017926">
    <property type="entry name" value="GATASE"/>
</dbReference>
<dbReference type="PANTHER" id="PTHR42695">
    <property type="entry name" value="GLUTAMINE AMIDOTRANSFERASE YLR126C-RELATED"/>
    <property type="match status" value="1"/>
</dbReference>
<accession>A0AA42WC91</accession>
<dbReference type="NCBIfam" id="NF005458">
    <property type="entry name" value="PRK07053.1"/>
    <property type="match status" value="1"/>
</dbReference>
<dbReference type="InterPro" id="IPR029062">
    <property type="entry name" value="Class_I_gatase-like"/>
</dbReference>
<evidence type="ECO:0000313" key="2">
    <source>
        <dbReference type="EMBL" id="MDH2052515.1"/>
    </source>
</evidence>
<evidence type="ECO:0000313" key="3">
    <source>
        <dbReference type="Proteomes" id="UP001161276"/>
    </source>
</evidence>
<organism evidence="2 3">
    <name type="scientific">Achromobacter marplatensis</name>
    <dbReference type="NCBI Taxonomy" id="470868"/>
    <lineage>
        <taxon>Bacteria</taxon>
        <taxon>Pseudomonadati</taxon>
        <taxon>Pseudomonadota</taxon>
        <taxon>Betaproteobacteria</taxon>
        <taxon>Burkholderiales</taxon>
        <taxon>Alcaligenaceae</taxon>
        <taxon>Achromobacter</taxon>
    </lineage>
</organism>
<proteinExistence type="predicted"/>
<dbReference type="Proteomes" id="UP001161276">
    <property type="component" value="Unassembled WGS sequence"/>
</dbReference>
<dbReference type="EMBL" id="JAOCKG010000008">
    <property type="protein sequence ID" value="MDH2052515.1"/>
    <property type="molecule type" value="Genomic_DNA"/>
</dbReference>
<dbReference type="PANTHER" id="PTHR42695:SF5">
    <property type="entry name" value="GLUTAMINE AMIDOTRANSFERASE YLR126C-RELATED"/>
    <property type="match status" value="1"/>
</dbReference>
<dbReference type="SUPFAM" id="SSF52317">
    <property type="entry name" value="Class I glutamine amidotransferase-like"/>
    <property type="match status" value="1"/>
</dbReference>
<dbReference type="InterPro" id="IPR044992">
    <property type="entry name" value="ChyE-like"/>
</dbReference>
<sequence length="233" mass="25051">MSRSAIAIRHLHFEDLGTLEPLLRERGYDVRYVDATTQELRALDALAPDLLIVLGGPIGAFDDATYPFVKDELALVQRRLAAGAPILGICLGAQLMARALGARVYPLGVKEIGFGPLQLSDEGRQSPLALLGGTPVLHWHGDQFDIPAGASRLAGTSIGQNQAFSLGNAVLGLQFHLEADTRSMERWLVGHACELGQAGIDPRTLRAQAEEVQARLAGASRAVFQAWLDRIEG</sequence>
<reference evidence="2" key="1">
    <citation type="submission" date="2022-09" db="EMBL/GenBank/DDBJ databases">
        <title>Intensive care unit water sources are persistently colonized with multi-drug resistant bacteria and are the site of extensive horizontal gene transfer of antibiotic resistance genes.</title>
        <authorList>
            <person name="Diorio-Toth L."/>
        </authorList>
    </citation>
    <scope>NUCLEOTIDE SEQUENCE</scope>
    <source>
        <strain evidence="2">GD03676</strain>
    </source>
</reference>
<protein>
    <submittedName>
        <fullName evidence="2">Glutamine amidotransferase</fullName>
    </submittedName>
</protein>
<dbReference type="CDD" id="cd01741">
    <property type="entry name" value="GATase1_1"/>
    <property type="match status" value="1"/>
</dbReference>
<keyword evidence="2" id="KW-0315">Glutamine amidotransferase</keyword>
<dbReference type="Gene3D" id="3.40.50.880">
    <property type="match status" value="1"/>
</dbReference>
<dbReference type="Pfam" id="PF00117">
    <property type="entry name" value="GATase"/>
    <property type="match status" value="1"/>
</dbReference>
<name>A0AA42WC91_9BURK</name>
<dbReference type="AlphaFoldDB" id="A0AA42WC91"/>
<comment type="caution">
    <text evidence="2">The sequence shown here is derived from an EMBL/GenBank/DDBJ whole genome shotgun (WGS) entry which is preliminary data.</text>
</comment>
<feature type="domain" description="Glutamine amidotransferase" evidence="1">
    <location>
        <begin position="23"/>
        <end position="184"/>
    </location>
</feature>
<evidence type="ECO:0000259" key="1">
    <source>
        <dbReference type="Pfam" id="PF00117"/>
    </source>
</evidence>